<name>A0A0V8J1N8_9BACL</name>
<dbReference type="SUPFAM" id="SSF49764">
    <property type="entry name" value="HSP20-like chaperones"/>
    <property type="match status" value="1"/>
</dbReference>
<dbReference type="PROSITE" id="PS01031">
    <property type="entry name" value="SHSP"/>
    <property type="match status" value="1"/>
</dbReference>
<evidence type="ECO:0000313" key="5">
    <source>
        <dbReference type="Proteomes" id="UP000054099"/>
    </source>
</evidence>
<accession>A0A0V8J1N8</accession>
<feature type="domain" description="SHSP" evidence="3">
    <location>
        <begin position="37"/>
        <end position="150"/>
    </location>
</feature>
<evidence type="ECO:0000313" key="4">
    <source>
        <dbReference type="EMBL" id="KSU80919.1"/>
    </source>
</evidence>
<organism evidence="4 5">
    <name type="scientific">Fictibacillus enclensis</name>
    <dbReference type="NCBI Taxonomy" id="1017270"/>
    <lineage>
        <taxon>Bacteria</taxon>
        <taxon>Bacillati</taxon>
        <taxon>Bacillota</taxon>
        <taxon>Bacilli</taxon>
        <taxon>Bacillales</taxon>
        <taxon>Fictibacillaceae</taxon>
        <taxon>Fictibacillus</taxon>
    </lineage>
</organism>
<evidence type="ECO:0000259" key="3">
    <source>
        <dbReference type="PROSITE" id="PS01031"/>
    </source>
</evidence>
<dbReference type="CDD" id="cd06464">
    <property type="entry name" value="ACD_sHsps-like"/>
    <property type="match status" value="1"/>
</dbReference>
<comment type="caution">
    <text evidence="4">The sequence shown here is derived from an EMBL/GenBank/DDBJ whole genome shotgun (WGS) entry which is preliminary data.</text>
</comment>
<dbReference type="InterPro" id="IPR002068">
    <property type="entry name" value="A-crystallin/Hsp20_dom"/>
</dbReference>
<protein>
    <recommendedName>
        <fullName evidence="3">SHSP domain-containing protein</fullName>
    </recommendedName>
</protein>
<dbReference type="AlphaFoldDB" id="A0A0V8J1N8"/>
<keyword evidence="5" id="KW-1185">Reference proteome</keyword>
<sequence length="153" mass="17723">MSENDGPILPFLNEKSLGTWVKSLEQFIDKSFEHYHTMVDTLSFPLEVKETKDEYLAYANLESYDQNQIQIEVLDRALKIIAYASETNRFTNDSTNISQYKQANKRVERLVPLPFSVKQEDVRATFGNGVLKIRVHKRKPSANLIEIQPETEE</sequence>
<evidence type="ECO:0000256" key="2">
    <source>
        <dbReference type="RuleBase" id="RU003616"/>
    </source>
</evidence>
<comment type="similarity">
    <text evidence="1 2">Belongs to the small heat shock protein (HSP20) family.</text>
</comment>
<dbReference type="Gene3D" id="2.60.40.790">
    <property type="match status" value="1"/>
</dbReference>
<dbReference type="RefSeq" id="WP_061974381.1">
    <property type="nucleotide sequence ID" value="NZ_FMAV01000004.1"/>
</dbReference>
<dbReference type="Proteomes" id="UP000054099">
    <property type="component" value="Unassembled WGS sequence"/>
</dbReference>
<evidence type="ECO:0000256" key="1">
    <source>
        <dbReference type="PROSITE-ProRule" id="PRU00285"/>
    </source>
</evidence>
<gene>
    <name evidence="4" type="ORF">AS030_18355</name>
</gene>
<proteinExistence type="inferred from homology"/>
<dbReference type="OrthoDB" id="1806521at2"/>
<reference evidence="4 5" key="1">
    <citation type="journal article" date="2014" name="Antonie Van Leeuwenhoek">
        <title>Fictibacillus enclensis sp. nov., isolated from marine sediment.</title>
        <authorList>
            <person name="Dastager S.G."/>
            <person name="Mawlankar R."/>
            <person name="Srinivasan K."/>
            <person name="Tang S.K."/>
            <person name="Lee J.C."/>
            <person name="Ramana V.V."/>
            <person name="Shouche Y.S."/>
        </authorList>
    </citation>
    <scope>NUCLEOTIDE SEQUENCE [LARGE SCALE GENOMIC DNA]</scope>
    <source>
        <strain evidence="4 5">NIO-1003</strain>
    </source>
</reference>
<dbReference type="InterPro" id="IPR008978">
    <property type="entry name" value="HSP20-like_chaperone"/>
</dbReference>
<dbReference type="EMBL" id="LNQN01000006">
    <property type="protein sequence ID" value="KSU80919.1"/>
    <property type="molecule type" value="Genomic_DNA"/>
</dbReference>
<dbReference type="Pfam" id="PF00011">
    <property type="entry name" value="HSP20"/>
    <property type="match status" value="1"/>
</dbReference>